<protein>
    <recommendedName>
        <fullName evidence="6">DUF202 domain-containing protein</fullName>
    </recommendedName>
</protein>
<keyword evidence="2 5" id="KW-0812">Transmembrane</keyword>
<dbReference type="GO" id="GO:0033254">
    <property type="term" value="C:vacuolar transporter chaperone complex"/>
    <property type="evidence" value="ECO:0007669"/>
    <property type="project" value="TreeGrafter"/>
</dbReference>
<sequence length="121" mass="13359">MSHPHSTGEEEVELDTASTEAKLIFANERTFLSYMYLLVLLAGISLGLLNFGDKEALILATIIAVLSILGMVYYLDVYQSRVTAIRMGGEEVFTDRTGPTFVVLALLVAAITNFMMQFKES</sequence>
<evidence type="ECO:0000313" key="7">
    <source>
        <dbReference type="EMBL" id="KAG7099886.1"/>
    </source>
</evidence>
<dbReference type="PANTHER" id="PTHR46140">
    <property type="entry name" value="VACUOLAR TRANSPORTER CHAPERONE 1-RELATED"/>
    <property type="match status" value="1"/>
</dbReference>
<organism evidence="7 8">
    <name type="scientific">Marasmius oreades</name>
    <name type="common">fairy-ring Marasmius</name>
    <dbReference type="NCBI Taxonomy" id="181124"/>
    <lineage>
        <taxon>Eukaryota</taxon>
        <taxon>Fungi</taxon>
        <taxon>Dikarya</taxon>
        <taxon>Basidiomycota</taxon>
        <taxon>Agaricomycotina</taxon>
        <taxon>Agaricomycetes</taxon>
        <taxon>Agaricomycetidae</taxon>
        <taxon>Agaricales</taxon>
        <taxon>Marasmiineae</taxon>
        <taxon>Marasmiaceae</taxon>
        <taxon>Marasmius</taxon>
    </lineage>
</organism>
<evidence type="ECO:0000256" key="5">
    <source>
        <dbReference type="SAM" id="Phobius"/>
    </source>
</evidence>
<evidence type="ECO:0000256" key="1">
    <source>
        <dbReference type="ARBA" id="ARBA00004127"/>
    </source>
</evidence>
<dbReference type="Pfam" id="PF02656">
    <property type="entry name" value="DUF202"/>
    <property type="match status" value="1"/>
</dbReference>
<keyword evidence="3 5" id="KW-1133">Transmembrane helix</keyword>
<feature type="transmembrane region" description="Helical" evidence="5">
    <location>
        <begin position="31"/>
        <end position="49"/>
    </location>
</feature>
<dbReference type="KEGG" id="more:E1B28_001687"/>
<dbReference type="PANTHER" id="PTHR46140:SF1">
    <property type="entry name" value="VACUOLAR TRANSPORTER CHAPERONE COMPLEX SUBUNIT 4-RELATED"/>
    <property type="match status" value="1"/>
</dbReference>
<feature type="transmembrane region" description="Helical" evidence="5">
    <location>
        <begin position="56"/>
        <end position="77"/>
    </location>
</feature>
<dbReference type="RefSeq" id="XP_043016356.1">
    <property type="nucleotide sequence ID" value="XM_043147642.1"/>
</dbReference>
<dbReference type="GO" id="GO:0012505">
    <property type="term" value="C:endomembrane system"/>
    <property type="evidence" value="ECO:0007669"/>
    <property type="project" value="UniProtKB-SubCell"/>
</dbReference>
<evidence type="ECO:0000256" key="4">
    <source>
        <dbReference type="ARBA" id="ARBA00023136"/>
    </source>
</evidence>
<dbReference type="GeneID" id="66070763"/>
<name>A0A9P7V441_9AGAR</name>
<dbReference type="OrthoDB" id="2243669at2759"/>
<evidence type="ECO:0000259" key="6">
    <source>
        <dbReference type="Pfam" id="PF02656"/>
    </source>
</evidence>
<dbReference type="EMBL" id="CM032181">
    <property type="protein sequence ID" value="KAG7099886.1"/>
    <property type="molecule type" value="Genomic_DNA"/>
</dbReference>
<evidence type="ECO:0000313" key="8">
    <source>
        <dbReference type="Proteomes" id="UP001049176"/>
    </source>
</evidence>
<dbReference type="Proteomes" id="UP001049176">
    <property type="component" value="Chromosome 1"/>
</dbReference>
<feature type="domain" description="DUF202" evidence="6">
    <location>
        <begin position="24"/>
        <end position="82"/>
    </location>
</feature>
<keyword evidence="4 5" id="KW-0472">Membrane</keyword>
<reference evidence="7" key="1">
    <citation type="journal article" date="2021" name="Genome Biol. Evol.">
        <title>The assembled and annotated genome of the fairy-ring fungus Marasmius oreades.</title>
        <authorList>
            <person name="Hiltunen M."/>
            <person name="Ament-Velasquez S.L."/>
            <person name="Johannesson H."/>
        </authorList>
    </citation>
    <scope>NUCLEOTIDE SEQUENCE</scope>
    <source>
        <strain evidence="7">03SP1</strain>
    </source>
</reference>
<comment type="subcellular location">
    <subcellularLocation>
        <location evidence="1">Endomembrane system</location>
        <topology evidence="1">Multi-pass membrane protein</topology>
    </subcellularLocation>
</comment>
<dbReference type="InterPro" id="IPR003807">
    <property type="entry name" value="DUF202"/>
</dbReference>
<comment type="caution">
    <text evidence="7">The sequence shown here is derived from an EMBL/GenBank/DDBJ whole genome shotgun (WGS) entry which is preliminary data.</text>
</comment>
<evidence type="ECO:0000256" key="2">
    <source>
        <dbReference type="ARBA" id="ARBA00022692"/>
    </source>
</evidence>
<evidence type="ECO:0000256" key="3">
    <source>
        <dbReference type="ARBA" id="ARBA00022989"/>
    </source>
</evidence>
<accession>A0A9P7V441</accession>
<dbReference type="AlphaFoldDB" id="A0A9P7V441"/>
<feature type="transmembrane region" description="Helical" evidence="5">
    <location>
        <begin position="97"/>
        <end position="116"/>
    </location>
</feature>
<proteinExistence type="predicted"/>
<dbReference type="GO" id="GO:0000329">
    <property type="term" value="C:fungal-type vacuole membrane"/>
    <property type="evidence" value="ECO:0007669"/>
    <property type="project" value="TreeGrafter"/>
</dbReference>
<dbReference type="InterPro" id="IPR051572">
    <property type="entry name" value="VTC_Complex_Subunit"/>
</dbReference>
<keyword evidence="8" id="KW-1185">Reference proteome</keyword>
<gene>
    <name evidence="7" type="ORF">E1B28_001687</name>
</gene>